<dbReference type="AlphaFoldDB" id="A0A2W7I7Y0"/>
<feature type="region of interest" description="Disordered" evidence="1">
    <location>
        <begin position="177"/>
        <end position="197"/>
    </location>
</feature>
<name>A0A2W7I7Y0_9PROT</name>
<keyword evidence="3" id="KW-1185">Reference proteome</keyword>
<evidence type="ECO:0000313" key="2">
    <source>
        <dbReference type="EMBL" id="PZW42996.1"/>
    </source>
</evidence>
<proteinExistence type="predicted"/>
<dbReference type="Proteomes" id="UP000249688">
    <property type="component" value="Unassembled WGS sequence"/>
</dbReference>
<dbReference type="RefSeq" id="WP_111399093.1">
    <property type="nucleotide sequence ID" value="NZ_QKYU01000017.1"/>
</dbReference>
<gene>
    <name evidence="2" type="ORF">C8P66_11721</name>
</gene>
<reference evidence="2 3" key="1">
    <citation type="submission" date="2018-06" db="EMBL/GenBank/DDBJ databases">
        <title>Genomic Encyclopedia of Archaeal and Bacterial Type Strains, Phase II (KMG-II): from individual species to whole genera.</title>
        <authorList>
            <person name="Goeker M."/>
        </authorList>
    </citation>
    <scope>NUCLEOTIDE SEQUENCE [LARGE SCALE GENOMIC DNA]</scope>
    <source>
        <strain evidence="2 3">DSM 24525</strain>
    </source>
</reference>
<dbReference type="EMBL" id="QKYU01000017">
    <property type="protein sequence ID" value="PZW42996.1"/>
    <property type="molecule type" value="Genomic_DNA"/>
</dbReference>
<organism evidence="2 3">
    <name type="scientific">Humitalea rosea</name>
    <dbReference type="NCBI Taxonomy" id="990373"/>
    <lineage>
        <taxon>Bacteria</taxon>
        <taxon>Pseudomonadati</taxon>
        <taxon>Pseudomonadota</taxon>
        <taxon>Alphaproteobacteria</taxon>
        <taxon>Acetobacterales</taxon>
        <taxon>Roseomonadaceae</taxon>
        <taxon>Humitalea</taxon>
    </lineage>
</organism>
<protein>
    <submittedName>
        <fullName evidence="2">Uncharacterized protein</fullName>
    </submittedName>
</protein>
<sequence length="414" mass="41157">MSAYWSGTEDGARASLQPGTIPGSWQLGGPDGPLIAAICFRDRTEALAIAARSPQAAQVALTHLRALALRREGIADPRALDLAVLHLAGAEADDTLPGFAETALCVARGAGLGLSEIAKAPAAEIDAMARALLPAAEDGTTRIVFAIAPAHDPAGEIEARLGALLRRAAVTRAMATPEPAAAPVTEPAAAPPAPPAAEAPMTWVAPQPGRSEGGMPAAAPPPAGPRPFRLAPAAGTARSAASTVPMRSRTIEAVWRPAPAAVATPGQMASRPPLALVTPAWPDAEAAPRLVDDPALPAVGPVSLTGAGLPGSAPRAAGLGLGLDLGLGLGQAPGRPASVPASSAQTSTAALRLPGWPPAWQAAPPPAADAPQVAPDVAPPWQAASAAVPLEGLAFADALAAALEDEADLRGLAP</sequence>
<evidence type="ECO:0000313" key="3">
    <source>
        <dbReference type="Proteomes" id="UP000249688"/>
    </source>
</evidence>
<evidence type="ECO:0000256" key="1">
    <source>
        <dbReference type="SAM" id="MobiDB-lite"/>
    </source>
</evidence>
<accession>A0A2W7I7Y0</accession>
<feature type="compositionally biased region" description="Low complexity" evidence="1">
    <location>
        <begin position="177"/>
        <end position="188"/>
    </location>
</feature>
<feature type="region of interest" description="Disordered" evidence="1">
    <location>
        <begin position="1"/>
        <end position="27"/>
    </location>
</feature>
<comment type="caution">
    <text evidence="2">The sequence shown here is derived from an EMBL/GenBank/DDBJ whole genome shotgun (WGS) entry which is preliminary data.</text>
</comment>